<name>Q2Z0X1_9CAUD</name>
<dbReference type="GeneID" id="5176790"/>
<protein>
    <submittedName>
        <fullName evidence="1">Uncharacterized protein</fullName>
    </submittedName>
</protein>
<reference evidence="1 2" key="4">
    <citation type="journal article" date="2005" name="J. Mol. Biol.">
        <title>Genome comparison of Pseudomonas aeruginosa large phages.</title>
        <authorList>
            <person name="Hertveldt K."/>
            <person name="Lavigne R."/>
            <person name="Pleteneva E."/>
            <person name="Sernova N."/>
            <person name="Kurochkina L."/>
            <person name="Korchevskii R."/>
            <person name="Robben J."/>
            <person name="Mesyanzhinov V."/>
            <person name="Krylov V.N."/>
            <person name="Volckaert G."/>
        </authorList>
    </citation>
    <scope>NUCLEOTIDE SEQUENCE</scope>
</reference>
<dbReference type="KEGG" id="vg:5176790"/>
<organism evidence="1 2">
    <name type="scientific">Pseudomonas phage EL</name>
    <dbReference type="NCBI Taxonomy" id="273133"/>
    <lineage>
        <taxon>Viruses</taxon>
        <taxon>Duplodnaviria</taxon>
        <taxon>Heunggongvirae</taxon>
        <taxon>Uroviricota</taxon>
        <taxon>Caudoviricetes</taxon>
        <taxon>Chimalliviridae</taxon>
        <taxon>Elvirus</taxon>
        <taxon>Elvirus EL</taxon>
    </lineage>
</organism>
<dbReference type="RefSeq" id="YP_418143.1">
    <property type="nucleotide sequence ID" value="NC_007623.1"/>
</dbReference>
<evidence type="ECO:0000313" key="1">
    <source>
        <dbReference type="EMBL" id="CAG27204.1"/>
    </source>
</evidence>
<keyword evidence="2" id="KW-1185">Reference proteome</keyword>
<proteinExistence type="predicted"/>
<reference evidence="1 2" key="1">
    <citation type="journal article" date="2002" name="Genetika">
        <title>Phenogenetic characterization of a group of giant Phi KZ-like bacteriophages of Pseudomonas aeruginosa].</title>
        <authorList>
            <person name="Burkal'tseva M.V."/>
            <person name="Krylov V.N."/>
            <person name="Pleteneva E.A."/>
            <person name="Shaburova O.V."/>
            <person name="Krylov S.V."/>
            <person name="Volckaert G."/>
            <person name="Sykilinda N.N."/>
            <person name="Kurochkina L.P."/>
            <person name="Mesyanzhinov V.V."/>
        </authorList>
    </citation>
    <scope>NUCLEOTIDE SEQUENCE [LARGE SCALE GENOMIC DNA]</scope>
</reference>
<dbReference type="EMBL" id="AJ697969">
    <property type="protein sequence ID" value="CAG27204.1"/>
    <property type="molecule type" value="Genomic_DNA"/>
</dbReference>
<reference evidence="1 2" key="3">
    <citation type="journal article" date="2004" name="Bioinformatics">
        <title>PHIRE, a deterministic approach to reveal regulatory elements in bacteriophage genomes.</title>
        <authorList>
            <person name="Lavigne R."/>
            <person name="Sun W.D."/>
            <person name="Volckaert G."/>
        </authorList>
    </citation>
    <scope>NUCLEOTIDE SEQUENCE [LARGE SCALE GENOMIC DNA]</scope>
</reference>
<evidence type="ECO:0000313" key="2">
    <source>
        <dbReference type="Proteomes" id="UP000001239"/>
    </source>
</evidence>
<dbReference type="Proteomes" id="UP000001239">
    <property type="component" value="Segment"/>
</dbReference>
<reference evidence="1 2" key="2">
    <citation type="journal article" date="2003" name="Res. Microbiol.">
        <title>Myoviridae bacteriophages of Pseudomonas aeruginosa: a long and complex evolutionary pathway.</title>
        <authorList>
            <person name="Krylov V.N."/>
            <person name="Pleteneva E.A."/>
            <person name="Bourkalsteva M.V."/>
            <person name="Shaburova O.V."/>
            <person name="Volckaert G."/>
            <person name="Sykilinda N.N."/>
            <person name="Kurochkina L.P."/>
            <person name="Mesyanzhinov V.V."/>
        </authorList>
    </citation>
    <scope>NUCLEOTIDE SEQUENCE [LARGE SCALE GENOMIC DNA]</scope>
</reference>
<sequence>MPPSQLSSLTTFLLEYDCLEKPSREARELCYRVTRVLLINTTRALDDSNMKLYASQRTISQLIDNINVLIESLALPE</sequence>
<accession>Q2Z0X1</accession>